<keyword evidence="3" id="KW-1185">Reference proteome</keyword>
<dbReference type="Proteomes" id="UP000830671">
    <property type="component" value="Chromosome 3"/>
</dbReference>
<accession>A0A9Q8WEH5</accession>
<organism evidence="2 3">
    <name type="scientific">Colletotrichum lupini</name>
    <dbReference type="NCBI Taxonomy" id="145971"/>
    <lineage>
        <taxon>Eukaryota</taxon>
        <taxon>Fungi</taxon>
        <taxon>Dikarya</taxon>
        <taxon>Ascomycota</taxon>
        <taxon>Pezizomycotina</taxon>
        <taxon>Sordariomycetes</taxon>
        <taxon>Hypocreomycetidae</taxon>
        <taxon>Glomerellales</taxon>
        <taxon>Glomerellaceae</taxon>
        <taxon>Colletotrichum</taxon>
        <taxon>Colletotrichum acutatum species complex</taxon>
    </lineage>
</organism>
<dbReference type="KEGG" id="clup:CLUP02_05892"/>
<sequence>MLSRYPSFAWQRCGPSNSTNTPARAALRLRQAQISVVIRDRAAENEEQADSAHASFASCIPPSGCAITLSGKYFIQRASWRLGPRDKRPVTCQLAIPDANDIFSLSVLLSFCPLPLHPAPTSESSFHRPDHEPREKRATPVKALSKT</sequence>
<dbReference type="GeneID" id="73339907"/>
<evidence type="ECO:0000256" key="1">
    <source>
        <dbReference type="SAM" id="MobiDB-lite"/>
    </source>
</evidence>
<feature type="compositionally biased region" description="Basic and acidic residues" evidence="1">
    <location>
        <begin position="125"/>
        <end position="138"/>
    </location>
</feature>
<dbReference type="EMBL" id="CP019475">
    <property type="protein sequence ID" value="UQC80409.1"/>
    <property type="molecule type" value="Genomic_DNA"/>
</dbReference>
<evidence type="ECO:0000313" key="2">
    <source>
        <dbReference type="EMBL" id="UQC80409.1"/>
    </source>
</evidence>
<name>A0A9Q8WEH5_9PEZI</name>
<reference evidence="2" key="1">
    <citation type="journal article" date="2021" name="Mol. Plant Microbe Interact.">
        <title>Complete Genome Sequence of the Plant-Pathogenic Fungus Colletotrichum lupini.</title>
        <authorList>
            <person name="Baroncelli R."/>
            <person name="Pensec F."/>
            <person name="Da Lio D."/>
            <person name="Boufleur T."/>
            <person name="Vicente I."/>
            <person name="Sarrocco S."/>
            <person name="Picot A."/>
            <person name="Baraldi E."/>
            <person name="Sukno S."/>
            <person name="Thon M."/>
            <person name="Le Floch G."/>
        </authorList>
    </citation>
    <scope>NUCLEOTIDE SEQUENCE</scope>
    <source>
        <strain evidence="2">IMI 504893</strain>
    </source>
</reference>
<dbReference type="AlphaFoldDB" id="A0A9Q8WEH5"/>
<protein>
    <submittedName>
        <fullName evidence="2">Uncharacterized protein</fullName>
    </submittedName>
</protein>
<proteinExistence type="predicted"/>
<feature type="region of interest" description="Disordered" evidence="1">
    <location>
        <begin position="121"/>
        <end position="147"/>
    </location>
</feature>
<evidence type="ECO:0000313" key="3">
    <source>
        <dbReference type="Proteomes" id="UP000830671"/>
    </source>
</evidence>
<gene>
    <name evidence="2" type="ORF">CLUP02_05892</name>
</gene>
<dbReference type="RefSeq" id="XP_049142040.1">
    <property type="nucleotide sequence ID" value="XM_049284897.1"/>
</dbReference>